<comment type="caution">
    <text evidence="2">The sequence shown here is derived from an EMBL/GenBank/DDBJ whole genome shotgun (WGS) entry which is preliminary data.</text>
</comment>
<evidence type="ECO:0000313" key="3">
    <source>
        <dbReference type="Proteomes" id="UP000539787"/>
    </source>
</evidence>
<evidence type="ECO:0000256" key="1">
    <source>
        <dbReference type="SAM" id="MobiDB-lite"/>
    </source>
</evidence>
<name>A0ABR6A191_9HYPH</name>
<evidence type="ECO:0000313" key="2">
    <source>
        <dbReference type="EMBL" id="MBA5800316.1"/>
    </source>
</evidence>
<protein>
    <submittedName>
        <fullName evidence="2">Uncharacterized protein</fullName>
    </submittedName>
</protein>
<sequence length="60" mass="6772">MEKSENKTTKPASGDAPRRRPGLPDPTKVVGERDLLSPKGKRYKIIRTRECDAYDKPDDS</sequence>
<proteinExistence type="predicted"/>
<gene>
    <name evidence="2" type="ORF">HX902_01475</name>
</gene>
<feature type="region of interest" description="Disordered" evidence="1">
    <location>
        <begin position="1"/>
        <end position="36"/>
    </location>
</feature>
<organism evidence="2 3">
    <name type="scientific">Rhizobium changzhiense</name>
    <dbReference type="NCBI Taxonomy" id="2692317"/>
    <lineage>
        <taxon>Bacteria</taxon>
        <taxon>Pseudomonadati</taxon>
        <taxon>Pseudomonadota</taxon>
        <taxon>Alphaproteobacteria</taxon>
        <taxon>Hyphomicrobiales</taxon>
        <taxon>Rhizobiaceae</taxon>
        <taxon>Rhizobium/Agrobacterium group</taxon>
        <taxon>Rhizobium</taxon>
    </lineage>
</organism>
<dbReference type="RefSeq" id="WP_182208024.1">
    <property type="nucleotide sequence ID" value="NZ_JACGBJ010000001.1"/>
</dbReference>
<reference evidence="2 3" key="1">
    <citation type="submission" date="2020-07" db="EMBL/GenBank/DDBJ databases">
        <authorList>
            <person name="Sun Q."/>
        </authorList>
    </citation>
    <scope>NUCLEOTIDE SEQUENCE [LARGE SCALE GENOMIC DNA]</scope>
    <source>
        <strain evidence="2 3">WYCCWR 11317</strain>
    </source>
</reference>
<dbReference type="Proteomes" id="UP000539787">
    <property type="component" value="Unassembled WGS sequence"/>
</dbReference>
<keyword evidence="3" id="KW-1185">Reference proteome</keyword>
<dbReference type="EMBL" id="JACGBJ010000001">
    <property type="protein sequence ID" value="MBA5800316.1"/>
    <property type="molecule type" value="Genomic_DNA"/>
</dbReference>
<accession>A0ABR6A191</accession>